<evidence type="ECO:0000313" key="3">
    <source>
        <dbReference type="Proteomes" id="UP000318186"/>
    </source>
</evidence>
<dbReference type="CDD" id="cd00093">
    <property type="entry name" value="HTH_XRE"/>
    <property type="match status" value="1"/>
</dbReference>
<dbReference type="SUPFAM" id="SSF47413">
    <property type="entry name" value="lambda repressor-like DNA-binding domains"/>
    <property type="match status" value="1"/>
</dbReference>
<dbReference type="PROSITE" id="PS50943">
    <property type="entry name" value="HTH_CROC1"/>
    <property type="match status" value="1"/>
</dbReference>
<dbReference type="EMBL" id="VIWW01000002">
    <property type="protein sequence ID" value="TWF92327.1"/>
    <property type="molecule type" value="Genomic_DNA"/>
</dbReference>
<comment type="caution">
    <text evidence="2">The sequence shown here is derived from an EMBL/GenBank/DDBJ whole genome shotgun (WGS) entry which is preliminary data.</text>
</comment>
<dbReference type="GO" id="GO:0003677">
    <property type="term" value="F:DNA binding"/>
    <property type="evidence" value="ECO:0007669"/>
    <property type="project" value="InterPro"/>
</dbReference>
<dbReference type="OrthoDB" id="4255446at2"/>
<dbReference type="SMART" id="SM00530">
    <property type="entry name" value="HTH_XRE"/>
    <property type="match status" value="1"/>
</dbReference>
<dbReference type="Proteomes" id="UP000318186">
    <property type="component" value="Unassembled WGS sequence"/>
</dbReference>
<organism evidence="2 3">
    <name type="scientific">Streptomyces brevispora</name>
    <dbReference type="NCBI Taxonomy" id="887462"/>
    <lineage>
        <taxon>Bacteria</taxon>
        <taxon>Bacillati</taxon>
        <taxon>Actinomycetota</taxon>
        <taxon>Actinomycetes</taxon>
        <taxon>Kitasatosporales</taxon>
        <taxon>Streptomycetaceae</taxon>
        <taxon>Streptomyces</taxon>
    </lineage>
</organism>
<sequence length="233" mass="24949">MPNRRRSIDASTPLGGFALKLLDLKRKALAQAGSSSRARAISIDKIAAPDGLWKTSRASIYAALNGTRLPSTDTLCAMVTAWDEDSAEARGRWLRLRSDVEDALMGTEPASSPGNVDAAMEKPLPGPQDQLGEAEFTGSSKVVPDVASHIELKQMLRDALERSGLTKSQVAARTELGRTTVSQAFNTEGSSPSANTLYALSRALRLDKTEQARLLALRELAVTGRGPRNIGHV</sequence>
<feature type="domain" description="HTH cro/C1-type" evidence="1">
    <location>
        <begin position="156"/>
        <end position="211"/>
    </location>
</feature>
<gene>
    <name evidence="2" type="ORF">FHX80_12647</name>
</gene>
<dbReference type="RefSeq" id="WP_145768086.1">
    <property type="nucleotide sequence ID" value="NZ_VIWW01000002.1"/>
</dbReference>
<name>A0A561TYZ9_9ACTN</name>
<evidence type="ECO:0000259" key="1">
    <source>
        <dbReference type="PROSITE" id="PS50943"/>
    </source>
</evidence>
<accession>A0A561TYZ9</accession>
<reference evidence="2 3" key="1">
    <citation type="submission" date="2019-06" db="EMBL/GenBank/DDBJ databases">
        <title>Sequencing the genomes of 1000 actinobacteria strains.</title>
        <authorList>
            <person name="Klenk H.-P."/>
        </authorList>
    </citation>
    <scope>NUCLEOTIDE SEQUENCE [LARGE SCALE GENOMIC DNA]</scope>
    <source>
        <strain evidence="2 3">DSM 42059</strain>
    </source>
</reference>
<proteinExistence type="predicted"/>
<dbReference type="InterPro" id="IPR010982">
    <property type="entry name" value="Lambda_DNA-bd_dom_sf"/>
</dbReference>
<dbReference type="Gene3D" id="1.10.260.40">
    <property type="entry name" value="lambda repressor-like DNA-binding domains"/>
    <property type="match status" value="1"/>
</dbReference>
<dbReference type="Pfam" id="PF01381">
    <property type="entry name" value="HTH_3"/>
    <property type="match status" value="1"/>
</dbReference>
<evidence type="ECO:0000313" key="2">
    <source>
        <dbReference type="EMBL" id="TWF92327.1"/>
    </source>
</evidence>
<dbReference type="AlphaFoldDB" id="A0A561TYZ9"/>
<dbReference type="InterPro" id="IPR001387">
    <property type="entry name" value="Cro/C1-type_HTH"/>
</dbReference>
<protein>
    <submittedName>
        <fullName evidence="2">Helix-turn-helix protein</fullName>
    </submittedName>
</protein>